<dbReference type="EMBL" id="WFIY01000004">
    <property type="protein sequence ID" value="MUM65689.1"/>
    <property type="molecule type" value="Genomic_DNA"/>
</dbReference>
<dbReference type="RefSeq" id="WP_155864111.1">
    <property type="nucleotide sequence ID" value="NZ_WFIY01000004.1"/>
</dbReference>
<keyword evidence="1" id="KW-1133">Transmembrane helix</keyword>
<keyword evidence="1" id="KW-0812">Transmembrane</keyword>
<reference evidence="2 3" key="1">
    <citation type="submission" date="2019-10" db="EMBL/GenBank/DDBJ databases">
        <title>Genome Sequences from Six Type Strain Members of the Archaeal Family Sulfolobaceae: Acidianus ambivalens, Acidianus infernus, Metallosphaera prunae, Stygiolobus azoricus, Sulfolobus metallicus, and Sulfurisphaera ohwakuensis.</title>
        <authorList>
            <person name="Counts J.A."/>
            <person name="Kelly R.M."/>
        </authorList>
    </citation>
    <scope>NUCLEOTIDE SEQUENCE [LARGE SCALE GENOMIC DNA]</scope>
    <source>
        <strain evidence="2 3">DSM 3191</strain>
    </source>
</reference>
<feature type="transmembrane region" description="Helical" evidence="1">
    <location>
        <begin position="6"/>
        <end position="28"/>
    </location>
</feature>
<name>A0A6A9QFZ3_ACIIN</name>
<dbReference type="AlphaFoldDB" id="A0A6A9QFZ3"/>
<dbReference type="Proteomes" id="UP000440125">
    <property type="component" value="Unassembled WGS sequence"/>
</dbReference>
<comment type="caution">
    <text evidence="2">The sequence shown here is derived from an EMBL/GenBank/DDBJ whole genome shotgun (WGS) entry which is preliminary data.</text>
</comment>
<feature type="transmembrane region" description="Helical" evidence="1">
    <location>
        <begin position="102"/>
        <end position="129"/>
    </location>
</feature>
<evidence type="ECO:0000313" key="2">
    <source>
        <dbReference type="EMBL" id="MUM65689.1"/>
    </source>
</evidence>
<feature type="transmembrane region" description="Helical" evidence="1">
    <location>
        <begin position="40"/>
        <end position="63"/>
    </location>
</feature>
<evidence type="ECO:0000313" key="3">
    <source>
        <dbReference type="Proteomes" id="UP000440125"/>
    </source>
</evidence>
<accession>A0A6A9QFZ3</accession>
<evidence type="ECO:0000256" key="1">
    <source>
        <dbReference type="SAM" id="Phobius"/>
    </source>
</evidence>
<feature type="transmembrane region" description="Helical" evidence="1">
    <location>
        <begin position="69"/>
        <end position="90"/>
    </location>
</feature>
<organism evidence="2 3">
    <name type="scientific">Acidianus infernus</name>
    <dbReference type="NCBI Taxonomy" id="12915"/>
    <lineage>
        <taxon>Archaea</taxon>
        <taxon>Thermoproteota</taxon>
        <taxon>Thermoprotei</taxon>
        <taxon>Sulfolobales</taxon>
        <taxon>Sulfolobaceae</taxon>
        <taxon>Acidianus</taxon>
    </lineage>
</organism>
<keyword evidence="3" id="KW-1185">Reference proteome</keyword>
<keyword evidence="1" id="KW-0472">Membrane</keyword>
<protein>
    <submittedName>
        <fullName evidence="2">Uncharacterized protein</fullName>
    </submittedName>
</protein>
<proteinExistence type="predicted"/>
<sequence length="132" mass="14253">MTTIEIIDLIIGFLVAWIIVSIPVWLAAKVFNSRSSFLRAMAASLLAIIVFEIIVAIFIFIAFVIPNPIIVLIGFIIAIIGVLGVFKGVFDVSWLGAFGIAVLAFIIAIIINFVLTAVGLGAFTITHFLKMS</sequence>
<gene>
    <name evidence="2" type="ORF">D1867_10640</name>
</gene>